<evidence type="ECO:0000256" key="4">
    <source>
        <dbReference type="ARBA" id="ARBA00023242"/>
    </source>
</evidence>
<evidence type="ECO:0000256" key="6">
    <source>
        <dbReference type="SAM" id="MobiDB-lite"/>
    </source>
</evidence>
<protein>
    <recommendedName>
        <fullName evidence="7">Cyclin-dependent kinase inhibitor domain-containing protein</fullName>
    </recommendedName>
</protein>
<name>A0A3Q4AUQ6_MOLML</name>
<dbReference type="GO" id="GO:0051726">
    <property type="term" value="P:regulation of cell cycle"/>
    <property type="evidence" value="ECO:0007669"/>
    <property type="project" value="InterPro"/>
</dbReference>
<feature type="region of interest" description="Disordered" evidence="6">
    <location>
        <begin position="76"/>
        <end position="145"/>
    </location>
</feature>
<organism evidence="8 9">
    <name type="scientific">Mola mola</name>
    <name type="common">Ocean sunfish</name>
    <name type="synonym">Tetraodon mola</name>
    <dbReference type="NCBI Taxonomy" id="94237"/>
    <lineage>
        <taxon>Eukaryota</taxon>
        <taxon>Metazoa</taxon>
        <taxon>Chordata</taxon>
        <taxon>Craniata</taxon>
        <taxon>Vertebrata</taxon>
        <taxon>Euteleostomi</taxon>
        <taxon>Actinopterygii</taxon>
        <taxon>Neopterygii</taxon>
        <taxon>Teleostei</taxon>
        <taxon>Neoteleostei</taxon>
        <taxon>Acanthomorphata</taxon>
        <taxon>Eupercaria</taxon>
        <taxon>Tetraodontiformes</taxon>
        <taxon>Molidae</taxon>
        <taxon>Mola</taxon>
    </lineage>
</organism>
<evidence type="ECO:0000256" key="1">
    <source>
        <dbReference type="ARBA" id="ARBA00004123"/>
    </source>
</evidence>
<keyword evidence="5" id="KW-0131">Cell cycle</keyword>
<dbReference type="Ensembl" id="ENSMMOT00000008609.1">
    <property type="protein sequence ID" value="ENSMMOP00000008455.1"/>
    <property type="gene ID" value="ENSMMOG00000006543.1"/>
</dbReference>
<keyword evidence="9" id="KW-1185">Reference proteome</keyword>
<evidence type="ECO:0000256" key="3">
    <source>
        <dbReference type="ARBA" id="ARBA00023013"/>
    </source>
</evidence>
<dbReference type="AlphaFoldDB" id="A0A3Q4AUQ6"/>
<sequence length="145" mass="16404">MSERSKNVKMISARRCLFGPVEHEQLRRELKLRLEEMSEQDSRRWNFDFQTETPLPGRFQWEEMHTGRAAAFYQGFLPQPREVRPPGAGEGAGADQENRSGISNTHKSPAEVTPVRRKRTRSKTAAKSGGNARITGEEPGSILIL</sequence>
<accession>A0A3Q4AUQ6</accession>
<dbReference type="GO" id="GO:0004861">
    <property type="term" value="F:cyclin-dependent protein serine/threonine kinase inhibitor activity"/>
    <property type="evidence" value="ECO:0007669"/>
    <property type="project" value="InterPro"/>
</dbReference>
<proteinExistence type="inferred from homology"/>
<dbReference type="GO" id="GO:0005634">
    <property type="term" value="C:nucleus"/>
    <property type="evidence" value="ECO:0007669"/>
    <property type="project" value="UniProtKB-SubCell"/>
</dbReference>
<dbReference type="InterPro" id="IPR044898">
    <property type="entry name" value="CDI_dom_sf"/>
</dbReference>
<evidence type="ECO:0000256" key="5">
    <source>
        <dbReference type="ARBA" id="ARBA00023306"/>
    </source>
</evidence>
<dbReference type="STRING" id="94237.ENSMMOP00000008455"/>
<evidence type="ECO:0000313" key="9">
    <source>
        <dbReference type="Proteomes" id="UP000261620"/>
    </source>
</evidence>
<evidence type="ECO:0000313" key="8">
    <source>
        <dbReference type="Ensembl" id="ENSMMOP00000008455.1"/>
    </source>
</evidence>
<comment type="similarity">
    <text evidence="2">Belongs to the CDI family.</text>
</comment>
<dbReference type="PANTHER" id="PTHR10265:SF45">
    <property type="entry name" value="DACAPO"/>
    <property type="match status" value="1"/>
</dbReference>
<comment type="subcellular location">
    <subcellularLocation>
        <location evidence="1">Nucleus</location>
    </subcellularLocation>
</comment>
<dbReference type="Gene3D" id="4.10.365.10">
    <property type="entry name" value="p27"/>
    <property type="match status" value="1"/>
</dbReference>
<reference evidence="8" key="2">
    <citation type="submission" date="2025-09" db="UniProtKB">
        <authorList>
            <consortium name="Ensembl"/>
        </authorList>
    </citation>
    <scope>IDENTIFICATION</scope>
</reference>
<evidence type="ECO:0000259" key="7">
    <source>
        <dbReference type="Pfam" id="PF02234"/>
    </source>
</evidence>
<dbReference type="Proteomes" id="UP000261620">
    <property type="component" value="Unplaced"/>
</dbReference>
<dbReference type="InterPro" id="IPR003175">
    <property type="entry name" value="CDI_dom"/>
</dbReference>
<evidence type="ECO:0000256" key="2">
    <source>
        <dbReference type="ARBA" id="ARBA00006726"/>
    </source>
</evidence>
<dbReference type="Pfam" id="PF02234">
    <property type="entry name" value="CDI"/>
    <property type="match status" value="1"/>
</dbReference>
<dbReference type="PANTHER" id="PTHR10265">
    <property type="entry name" value="CYCLIN-DEPENDENT KINASE INHIBITOR 1"/>
    <property type="match status" value="1"/>
</dbReference>
<dbReference type="OMA" id="FECETPL"/>
<keyword evidence="3" id="KW-0649">Protein kinase inhibitor</keyword>
<feature type="domain" description="Cyclin-dependent kinase inhibitor" evidence="7">
    <location>
        <begin position="16"/>
        <end position="63"/>
    </location>
</feature>
<keyword evidence="4" id="KW-0539">Nucleus</keyword>
<reference evidence="8" key="1">
    <citation type="submission" date="2025-08" db="UniProtKB">
        <authorList>
            <consortium name="Ensembl"/>
        </authorList>
    </citation>
    <scope>IDENTIFICATION</scope>
</reference>
<feature type="compositionally biased region" description="Basic residues" evidence="6">
    <location>
        <begin position="115"/>
        <end position="124"/>
    </location>
</feature>